<organism evidence="1 2">
    <name type="scientific">Stenotrophomonas acidaminiphila</name>
    <dbReference type="NCBI Taxonomy" id="128780"/>
    <lineage>
        <taxon>Bacteria</taxon>
        <taxon>Pseudomonadati</taxon>
        <taxon>Pseudomonadota</taxon>
        <taxon>Gammaproteobacteria</taxon>
        <taxon>Lysobacterales</taxon>
        <taxon>Lysobacteraceae</taxon>
        <taxon>Stenotrophomonas</taxon>
    </lineage>
</organism>
<accession>A0A0S1AWD9</accession>
<keyword evidence="2" id="KW-1185">Reference proteome</keyword>
<dbReference type="AlphaFoldDB" id="A0A0S1AWD9"/>
<reference evidence="1 2" key="1">
    <citation type="journal article" date="2015" name="Genome Announc.">
        <title>Complete Genome Sequencing of Stenotrophomonas acidaminiphila ZAC14D2_NAIMI4_2, a Multidrug-Resistant Strain Isolated from Sediments of a Polluted River in Mexico, Uncovers New Antibiotic Resistance Genes and a Novel Class-II Lasso Peptide Biosynthesis Gene Cluster.</title>
        <authorList>
            <person name="Vinuesa P."/>
            <person name="Ochoa-Sanchez L.E."/>
        </authorList>
    </citation>
    <scope>NUCLEOTIDE SEQUENCE [LARGE SCALE GENOMIC DNA]</scope>
    <source>
        <strain evidence="1 2">ZAC14D2_NAIMI4_2</strain>
    </source>
</reference>
<dbReference type="OrthoDB" id="5948002at2"/>
<sequence length="246" mass="26773">MKPLILGALCVVALAACSNPEAERQQQEAAAAQERARREADADGIARLYDAAVTASEWEKARVHGAALLDQFPGSAAASRIEPGFAEVKEKAEAARELRRMQGLWSYNQVAVGSKGVQRSAMIQGKERVDVDGTGPKVVQLVFRDHPEWKRHAYLVLQTGDFAKACYASCQVTVTVDDQAPRRMAAYRPDTDEAIAMFITDNRGLWRLAGKARVVRIEFPVKAGGTRTAVFETGGLDGSQMPAGWD</sequence>
<dbReference type="PATRIC" id="fig|128780.6.peg.687"/>
<proteinExistence type="predicted"/>
<evidence type="ECO:0000313" key="2">
    <source>
        <dbReference type="Proteomes" id="UP000061010"/>
    </source>
</evidence>
<evidence type="ECO:0000313" key="1">
    <source>
        <dbReference type="EMBL" id="ALJ27120.1"/>
    </source>
</evidence>
<protein>
    <submittedName>
        <fullName evidence="1">Lipoprotein</fullName>
    </submittedName>
</protein>
<gene>
    <name evidence="1" type="ORF">AOT14_06820</name>
</gene>
<name>A0A0S1AWD9_9GAMM</name>
<dbReference type="PROSITE" id="PS51257">
    <property type="entry name" value="PROKAR_LIPOPROTEIN"/>
    <property type="match status" value="1"/>
</dbReference>
<keyword evidence="1" id="KW-0449">Lipoprotein</keyword>
<dbReference type="EMBL" id="CP012900">
    <property type="protein sequence ID" value="ALJ27120.1"/>
    <property type="molecule type" value="Genomic_DNA"/>
</dbReference>
<dbReference type="Proteomes" id="UP000061010">
    <property type="component" value="Chromosome"/>
</dbReference>
<dbReference type="KEGG" id="sacz:AOT14_06820"/>